<dbReference type="Gene3D" id="3.40.1000.10">
    <property type="entry name" value="Mog1/PsbP, alpha/beta/alpha sandwich"/>
    <property type="match status" value="1"/>
</dbReference>
<dbReference type="Pfam" id="PF01789">
    <property type="entry name" value="PsbP"/>
    <property type="match status" value="1"/>
</dbReference>
<reference evidence="2" key="1">
    <citation type="submission" date="2021-01" db="EMBL/GenBank/DDBJ databases">
        <authorList>
            <person name="Corre E."/>
            <person name="Pelletier E."/>
            <person name="Niang G."/>
            <person name="Scheremetjew M."/>
            <person name="Finn R."/>
            <person name="Kale V."/>
            <person name="Holt S."/>
            <person name="Cochrane G."/>
            <person name="Meng A."/>
            <person name="Brown T."/>
            <person name="Cohen L."/>
        </authorList>
    </citation>
    <scope>NUCLEOTIDE SEQUENCE</scope>
    <source>
        <strain evidence="2">CCMP2058</strain>
    </source>
</reference>
<evidence type="ECO:0000259" key="1">
    <source>
        <dbReference type="Pfam" id="PF01789"/>
    </source>
</evidence>
<dbReference type="GO" id="GO:0015979">
    <property type="term" value="P:photosynthesis"/>
    <property type="evidence" value="ECO:0007669"/>
    <property type="project" value="InterPro"/>
</dbReference>
<dbReference type="InterPro" id="IPR016123">
    <property type="entry name" value="Mog1/PsbP_a/b/a-sand"/>
</dbReference>
<dbReference type="GO" id="GO:0009523">
    <property type="term" value="C:photosystem II"/>
    <property type="evidence" value="ECO:0007669"/>
    <property type="project" value="InterPro"/>
</dbReference>
<dbReference type="AlphaFoldDB" id="A0A7S0CPI5"/>
<dbReference type="GO" id="GO:0005509">
    <property type="term" value="F:calcium ion binding"/>
    <property type="evidence" value="ECO:0007669"/>
    <property type="project" value="InterPro"/>
</dbReference>
<gene>
    <name evidence="2" type="ORF">LAMO00422_LOCUS174</name>
</gene>
<dbReference type="InterPro" id="IPR002683">
    <property type="entry name" value="PsbP_C"/>
</dbReference>
<organism evidence="2">
    <name type="scientific">Amorphochlora amoebiformis</name>
    <dbReference type="NCBI Taxonomy" id="1561963"/>
    <lineage>
        <taxon>Eukaryota</taxon>
        <taxon>Sar</taxon>
        <taxon>Rhizaria</taxon>
        <taxon>Cercozoa</taxon>
        <taxon>Chlorarachniophyceae</taxon>
        <taxon>Amorphochlora</taxon>
    </lineage>
</organism>
<dbReference type="GO" id="GO:0019898">
    <property type="term" value="C:extrinsic component of membrane"/>
    <property type="evidence" value="ECO:0007669"/>
    <property type="project" value="InterPro"/>
</dbReference>
<feature type="domain" description="PsbP C-terminal" evidence="1">
    <location>
        <begin position="124"/>
        <end position="272"/>
    </location>
</feature>
<dbReference type="EMBL" id="HBEM01000249">
    <property type="protein sequence ID" value="CAD8428480.1"/>
    <property type="molecule type" value="Transcribed_RNA"/>
</dbReference>
<proteinExistence type="predicted"/>
<accession>A0A7S0CPI5</accession>
<dbReference type="SUPFAM" id="SSF55724">
    <property type="entry name" value="Mog1p/PsbP-like"/>
    <property type="match status" value="1"/>
</dbReference>
<sequence>MVSKQQIALILGLALAALSGYMAAFATYRYSLATPQTASIGRTVRLPVPRQALSRSVRVRACQEQSQATPSIGRREIMAAGTAGAALSLAQMRGAKADDENIFYGTAFPPGTYGGYDPDAKNKAVYTFAFPDGWKTDPPSKVEKGTKGIDGRVFNPSIPKKGQQAFVIVLSRAGEDNKSFALKDTEATFSGFVIADPDLQIALEAADEVKQSTRQVNGLTFYDYEIEGPGTNYLSSITVNNEGKLFALFVKAPANLMAKEKTNLQNIIKSFTLTGR</sequence>
<protein>
    <recommendedName>
        <fullName evidence="1">PsbP C-terminal domain-containing protein</fullName>
    </recommendedName>
</protein>
<evidence type="ECO:0000313" key="2">
    <source>
        <dbReference type="EMBL" id="CAD8428480.1"/>
    </source>
</evidence>
<name>A0A7S0CPI5_9EUKA</name>